<evidence type="ECO:0000313" key="12">
    <source>
        <dbReference type="Proteomes" id="UP000813444"/>
    </source>
</evidence>
<comment type="caution">
    <text evidence="11">The sequence shown here is derived from an EMBL/GenBank/DDBJ whole genome shotgun (WGS) entry which is preliminary data.</text>
</comment>
<dbReference type="CDD" id="cd18089">
    <property type="entry name" value="SPOUT_Trm10-like"/>
    <property type="match status" value="1"/>
</dbReference>
<evidence type="ECO:0000259" key="10">
    <source>
        <dbReference type="PROSITE" id="PS51675"/>
    </source>
</evidence>
<evidence type="ECO:0000256" key="3">
    <source>
        <dbReference type="ARBA" id="ARBA00022603"/>
    </source>
</evidence>
<evidence type="ECO:0000256" key="9">
    <source>
        <dbReference type="SAM" id="MobiDB-lite"/>
    </source>
</evidence>
<dbReference type="PROSITE" id="PS51675">
    <property type="entry name" value="SAM_MT_TRM10"/>
    <property type="match status" value="1"/>
</dbReference>
<evidence type="ECO:0000256" key="7">
    <source>
        <dbReference type="ARBA" id="ARBA00032166"/>
    </source>
</evidence>
<comment type="catalytic activity">
    <reaction evidence="8">
        <text>guanosine(9) in tRNA + S-adenosyl-L-methionine = N(1)-methylguanosine(9) in tRNA + S-adenosyl-L-homocysteine + H(+)</text>
        <dbReference type="Rhea" id="RHEA:43156"/>
        <dbReference type="Rhea" id="RHEA-COMP:10367"/>
        <dbReference type="Rhea" id="RHEA-COMP:10368"/>
        <dbReference type="ChEBI" id="CHEBI:15378"/>
        <dbReference type="ChEBI" id="CHEBI:57856"/>
        <dbReference type="ChEBI" id="CHEBI:59789"/>
        <dbReference type="ChEBI" id="CHEBI:73542"/>
        <dbReference type="ChEBI" id="CHEBI:74269"/>
        <dbReference type="EC" id="2.1.1.221"/>
    </reaction>
</comment>
<evidence type="ECO:0000256" key="4">
    <source>
        <dbReference type="ARBA" id="ARBA00022679"/>
    </source>
</evidence>
<keyword evidence="12" id="KW-1185">Reference proteome</keyword>
<dbReference type="PANTHER" id="PTHR13563">
    <property type="entry name" value="TRNA (GUANINE-9-) METHYLTRANSFERASE"/>
    <property type="match status" value="1"/>
</dbReference>
<protein>
    <recommendedName>
        <fullName evidence="2">tRNA (guanine(9)-N1)-methyltransferase</fullName>
        <ecNumber evidence="1">2.1.1.221</ecNumber>
    </recommendedName>
    <alternativeName>
        <fullName evidence="7">tRNA methyltransferase 10</fullName>
    </alternativeName>
    <alternativeName>
        <fullName evidence="6">tRNA(m1G9)-methyltransferase</fullName>
    </alternativeName>
</protein>
<dbReference type="Gene3D" id="3.40.1280.30">
    <property type="match status" value="1"/>
</dbReference>
<dbReference type="GO" id="GO:0002939">
    <property type="term" value="P:tRNA N1-guanine methylation"/>
    <property type="evidence" value="ECO:0007669"/>
    <property type="project" value="TreeGrafter"/>
</dbReference>
<dbReference type="InterPro" id="IPR007356">
    <property type="entry name" value="tRNA_m1G_MeTrfase_euk"/>
</dbReference>
<evidence type="ECO:0000256" key="2">
    <source>
        <dbReference type="ARBA" id="ARBA00020451"/>
    </source>
</evidence>
<feature type="compositionally biased region" description="Basic residues" evidence="9">
    <location>
        <begin position="1"/>
        <end position="11"/>
    </location>
</feature>
<dbReference type="GO" id="GO:0052905">
    <property type="term" value="F:tRNA (guanosine(9)-N1)-methyltransferase activity"/>
    <property type="evidence" value="ECO:0007669"/>
    <property type="project" value="UniProtKB-EC"/>
</dbReference>
<keyword evidence="4" id="KW-0808">Transferase</keyword>
<feature type="domain" description="SAM-dependent MTase TRM10-type" evidence="10">
    <location>
        <begin position="51"/>
        <end position="292"/>
    </location>
</feature>
<keyword evidence="5" id="KW-0949">S-adenosyl-L-methionine</keyword>
<name>A0A8K0WVH8_9HYPO</name>
<keyword evidence="3" id="KW-0489">Methyltransferase</keyword>
<dbReference type="EMBL" id="JAGPNK010000003">
    <property type="protein sequence ID" value="KAH7325053.1"/>
    <property type="molecule type" value="Genomic_DNA"/>
</dbReference>
<evidence type="ECO:0000256" key="5">
    <source>
        <dbReference type="ARBA" id="ARBA00022691"/>
    </source>
</evidence>
<proteinExistence type="predicted"/>
<dbReference type="AlphaFoldDB" id="A0A8K0WVH8"/>
<organism evidence="11 12">
    <name type="scientific">Stachybotrys elegans</name>
    <dbReference type="NCBI Taxonomy" id="80388"/>
    <lineage>
        <taxon>Eukaryota</taxon>
        <taxon>Fungi</taxon>
        <taxon>Dikarya</taxon>
        <taxon>Ascomycota</taxon>
        <taxon>Pezizomycotina</taxon>
        <taxon>Sordariomycetes</taxon>
        <taxon>Hypocreomycetidae</taxon>
        <taxon>Hypocreales</taxon>
        <taxon>Stachybotryaceae</taxon>
        <taxon>Stachybotrys</taxon>
    </lineage>
</organism>
<dbReference type="PANTHER" id="PTHR13563:SF13">
    <property type="entry name" value="TRNA METHYLTRANSFERASE 10 HOMOLOG A"/>
    <property type="match status" value="1"/>
</dbReference>
<dbReference type="OrthoDB" id="278300at2759"/>
<evidence type="ECO:0000256" key="8">
    <source>
        <dbReference type="ARBA" id="ARBA00048434"/>
    </source>
</evidence>
<dbReference type="Proteomes" id="UP000813444">
    <property type="component" value="Unassembled WGS sequence"/>
</dbReference>
<feature type="compositionally biased region" description="Basic residues" evidence="9">
    <location>
        <begin position="22"/>
        <end position="36"/>
    </location>
</feature>
<evidence type="ECO:0000313" key="11">
    <source>
        <dbReference type="EMBL" id="KAH7325053.1"/>
    </source>
</evidence>
<dbReference type="GO" id="GO:0000049">
    <property type="term" value="F:tRNA binding"/>
    <property type="evidence" value="ECO:0007669"/>
    <property type="project" value="TreeGrafter"/>
</dbReference>
<feature type="compositionally biased region" description="Acidic residues" evidence="9">
    <location>
        <begin position="297"/>
        <end position="322"/>
    </location>
</feature>
<accession>A0A8K0WVH8</accession>
<dbReference type="InterPro" id="IPR038459">
    <property type="entry name" value="MT_TRM10-typ_sf"/>
</dbReference>
<feature type="compositionally biased region" description="Basic and acidic residues" evidence="9">
    <location>
        <begin position="327"/>
        <end position="336"/>
    </location>
</feature>
<gene>
    <name evidence="11" type="ORF">B0I35DRAFT_476250</name>
</gene>
<dbReference type="GO" id="GO:0005634">
    <property type="term" value="C:nucleus"/>
    <property type="evidence" value="ECO:0007669"/>
    <property type="project" value="TreeGrafter"/>
</dbReference>
<reference evidence="11" key="1">
    <citation type="journal article" date="2021" name="Nat. Commun.">
        <title>Genetic determinants of endophytism in the Arabidopsis root mycobiome.</title>
        <authorList>
            <person name="Mesny F."/>
            <person name="Miyauchi S."/>
            <person name="Thiergart T."/>
            <person name="Pickel B."/>
            <person name="Atanasova L."/>
            <person name="Karlsson M."/>
            <person name="Huettel B."/>
            <person name="Barry K.W."/>
            <person name="Haridas S."/>
            <person name="Chen C."/>
            <person name="Bauer D."/>
            <person name="Andreopoulos W."/>
            <person name="Pangilinan J."/>
            <person name="LaButti K."/>
            <person name="Riley R."/>
            <person name="Lipzen A."/>
            <person name="Clum A."/>
            <person name="Drula E."/>
            <person name="Henrissat B."/>
            <person name="Kohler A."/>
            <person name="Grigoriev I.V."/>
            <person name="Martin F.M."/>
            <person name="Hacquard S."/>
        </authorList>
    </citation>
    <scope>NUCLEOTIDE SEQUENCE</scope>
    <source>
        <strain evidence="11">MPI-CAGE-CH-0235</strain>
    </source>
</reference>
<sequence>MSKNALKRLRKAQAFEDSKDERRKRRKEKRHDRKDRKREERAALVAQGVDPASLVPQKQPSTIVPVGLIIDCDFEQYMMDKERISLASQITRSYSDNKVARYRAHLWVSSWKGKLRDRFRNVLNDQQKNWKGIGFCEGDYTECASQLRENLKSRGGEMIEPLQRSLENKVPWARDERETIPLPKPLPELNEDFKDIVYLTSDSPYTLSRIEPHTMYIIGGLVDKNREKGLCYRQAVERGIRTAKLPIGEFMVMQSRQVLATNHVVEIMVKWLEFEDWGKAFVSVIPKRKGGRLRGDDEGDDNGDDDGDDAEAGEEKETEEQPSEAPQDAKEEQVKT</sequence>
<evidence type="ECO:0000256" key="6">
    <source>
        <dbReference type="ARBA" id="ARBA00031792"/>
    </source>
</evidence>
<evidence type="ECO:0000256" key="1">
    <source>
        <dbReference type="ARBA" id="ARBA00012797"/>
    </source>
</evidence>
<dbReference type="InterPro" id="IPR028564">
    <property type="entry name" value="MT_TRM10-typ"/>
</dbReference>
<feature type="region of interest" description="Disordered" evidence="9">
    <location>
        <begin position="289"/>
        <end position="336"/>
    </location>
</feature>
<dbReference type="EC" id="2.1.1.221" evidence="1"/>
<feature type="region of interest" description="Disordered" evidence="9">
    <location>
        <begin position="1"/>
        <end position="43"/>
    </location>
</feature>